<dbReference type="EMBL" id="JYDQ01000972">
    <property type="protein sequence ID" value="KRY06045.1"/>
    <property type="molecule type" value="Genomic_DNA"/>
</dbReference>
<dbReference type="InterPro" id="IPR041588">
    <property type="entry name" value="Integrase_H2C2"/>
</dbReference>
<evidence type="ECO:0000259" key="1">
    <source>
        <dbReference type="Pfam" id="PF17921"/>
    </source>
</evidence>
<feature type="domain" description="Integrase zinc-binding" evidence="1">
    <location>
        <begin position="161"/>
        <end position="211"/>
    </location>
</feature>
<dbReference type="PANTHER" id="PTHR47331">
    <property type="entry name" value="PHD-TYPE DOMAIN-CONTAINING PROTEIN"/>
    <property type="match status" value="1"/>
</dbReference>
<dbReference type="Pfam" id="PF17921">
    <property type="entry name" value="Integrase_H2C2"/>
    <property type="match status" value="1"/>
</dbReference>
<dbReference type="Proteomes" id="UP000054783">
    <property type="component" value="Unassembled WGS sequence"/>
</dbReference>
<sequence length="341" mass="39700">LKWWQGPTWLRGPPETWPEAEREERIESLEVLEKESRATAVLMTVSPPQDAANVINPRRYSSFERLIRVTAWCRRFRHNTTLPASSRRTGTGITSDELKEAERVCIRQEQIHVFSSKESLDKAMTKMLCGLNPFLDESCEAQLEEEIKFPALLPRKGMFVDLLIRREHNRQLHAGVAQTLAALRERFWIFRGRSAVKRALRRCGICRRVAARPFQQRMGDLPAIRVNPARPFSNVGIDFVRPLLVRSESSKSVIKKAYICLFTSIHLELVPDQTIESFLRALRRFVARRGRPDTIQSDNFRTFHQVNAFLKHLFSGRNWETVQRHLASERVEWIFITERSP</sequence>
<dbReference type="Gene3D" id="1.10.340.70">
    <property type="match status" value="1"/>
</dbReference>
<proteinExistence type="predicted"/>
<accession>A0A0V0Z0X6</accession>
<dbReference type="STRING" id="990121.A0A0V0Z0X6"/>
<gene>
    <name evidence="2" type="ORF">T12_16519</name>
</gene>
<dbReference type="PANTHER" id="PTHR47331:SF1">
    <property type="entry name" value="GAG-LIKE PROTEIN"/>
    <property type="match status" value="1"/>
</dbReference>
<name>A0A0V0Z0X6_9BILA</name>
<reference evidence="2 3" key="1">
    <citation type="submission" date="2015-01" db="EMBL/GenBank/DDBJ databases">
        <title>Evolution of Trichinella species and genotypes.</title>
        <authorList>
            <person name="Korhonen P.K."/>
            <person name="Edoardo P."/>
            <person name="Giuseppe L.R."/>
            <person name="Gasser R.B."/>
        </authorList>
    </citation>
    <scope>NUCLEOTIDE SEQUENCE [LARGE SCALE GENOMIC DNA]</scope>
    <source>
        <strain evidence="2">ISS2496</strain>
    </source>
</reference>
<comment type="caution">
    <text evidence="2">The sequence shown here is derived from an EMBL/GenBank/DDBJ whole genome shotgun (WGS) entry which is preliminary data.</text>
</comment>
<feature type="non-terminal residue" evidence="2">
    <location>
        <position position="1"/>
    </location>
</feature>
<dbReference type="AlphaFoldDB" id="A0A0V0Z0X6"/>
<organism evidence="2 3">
    <name type="scientific">Trichinella patagoniensis</name>
    <dbReference type="NCBI Taxonomy" id="990121"/>
    <lineage>
        <taxon>Eukaryota</taxon>
        <taxon>Metazoa</taxon>
        <taxon>Ecdysozoa</taxon>
        <taxon>Nematoda</taxon>
        <taxon>Enoplea</taxon>
        <taxon>Dorylaimia</taxon>
        <taxon>Trichinellida</taxon>
        <taxon>Trichinellidae</taxon>
        <taxon>Trichinella</taxon>
    </lineage>
</organism>
<evidence type="ECO:0000313" key="3">
    <source>
        <dbReference type="Proteomes" id="UP000054783"/>
    </source>
</evidence>
<dbReference type="Gene3D" id="3.30.420.10">
    <property type="entry name" value="Ribonuclease H-like superfamily/Ribonuclease H"/>
    <property type="match status" value="1"/>
</dbReference>
<dbReference type="InterPro" id="IPR036397">
    <property type="entry name" value="RNaseH_sf"/>
</dbReference>
<protein>
    <recommendedName>
        <fullName evidence="1">Integrase zinc-binding domain-containing protein</fullName>
    </recommendedName>
</protein>
<keyword evidence="3" id="KW-1185">Reference proteome</keyword>
<evidence type="ECO:0000313" key="2">
    <source>
        <dbReference type="EMBL" id="KRY06045.1"/>
    </source>
</evidence>
<dbReference type="GO" id="GO:0003676">
    <property type="term" value="F:nucleic acid binding"/>
    <property type="evidence" value="ECO:0007669"/>
    <property type="project" value="InterPro"/>
</dbReference>